<accession>A0ABR4QTE7</accession>
<dbReference type="InterPro" id="IPR000301">
    <property type="entry name" value="Tetraspanin_animals"/>
</dbReference>
<sequence length="229" mass="25021">MSKTCAGCIRALMIFFNFLFILIGLAIVGLGIYLLVSGYVSSASGELSILAYPCIGLTILGIVPVFLAVCGCWGALRYNRCCLGMYFTFLLFVFAAEVATGIAGVVFKDEVRTYILMYLKKAVEDYEPTEKLTSLDLVQATFHCCGYMGPSDYGHKPIPKSCCGYAECDVTSFPGCEKRTNEIEKHTLILCAIIIGLAVIQLVGLVFSMILCCAAKDRPDMESYEPVHT</sequence>
<name>A0ABR4QTE7_9CEST</name>
<protein>
    <recommendedName>
        <fullName evidence="6">Tetraspanin</fullName>
    </recommendedName>
</protein>
<reference evidence="7 8" key="1">
    <citation type="journal article" date="2022" name="Front. Cell. Infect. Microbiol.">
        <title>The Genomes of Two Strains of Taenia crassiceps the Animal Model for the Study of Human Cysticercosis.</title>
        <authorList>
            <person name="Bobes R.J."/>
            <person name="Estrada K."/>
            <person name="Rios-Valencia D.G."/>
            <person name="Calderon-Gallegos A."/>
            <person name="de la Torre P."/>
            <person name="Carrero J.C."/>
            <person name="Sanchez-Flores A."/>
            <person name="Laclette J.P."/>
        </authorList>
    </citation>
    <scope>NUCLEOTIDE SEQUENCE [LARGE SCALE GENOMIC DNA]</scope>
    <source>
        <strain evidence="7">WFUcys</strain>
    </source>
</reference>
<evidence type="ECO:0000313" key="8">
    <source>
        <dbReference type="Proteomes" id="UP001651158"/>
    </source>
</evidence>
<dbReference type="PIRSF" id="PIRSF002419">
    <property type="entry name" value="Tetraspanin"/>
    <property type="match status" value="1"/>
</dbReference>
<dbReference type="Gene3D" id="1.10.1450.10">
    <property type="entry name" value="Tetraspanin"/>
    <property type="match status" value="1"/>
</dbReference>
<gene>
    <name evidence="7" type="ORF">TcWFU_009664</name>
</gene>
<dbReference type="PANTHER" id="PTHR19282">
    <property type="entry name" value="TETRASPANIN"/>
    <property type="match status" value="1"/>
</dbReference>
<evidence type="ECO:0000256" key="1">
    <source>
        <dbReference type="ARBA" id="ARBA00004141"/>
    </source>
</evidence>
<keyword evidence="4 6" id="KW-1133">Transmembrane helix</keyword>
<dbReference type="PANTHER" id="PTHR19282:SF417">
    <property type="entry name" value="TETRASPANIN TSPA-RELATED"/>
    <property type="match status" value="1"/>
</dbReference>
<dbReference type="InterPro" id="IPR018499">
    <property type="entry name" value="Tetraspanin/Peripherin"/>
</dbReference>
<comment type="similarity">
    <text evidence="2 6">Belongs to the tetraspanin (TM4SF) family.</text>
</comment>
<feature type="transmembrane region" description="Helical" evidence="6">
    <location>
        <begin position="187"/>
        <end position="214"/>
    </location>
</feature>
<evidence type="ECO:0000256" key="2">
    <source>
        <dbReference type="ARBA" id="ARBA00006840"/>
    </source>
</evidence>
<feature type="transmembrane region" description="Helical" evidence="6">
    <location>
        <begin position="49"/>
        <end position="76"/>
    </location>
</feature>
<feature type="transmembrane region" description="Helical" evidence="6">
    <location>
        <begin position="12"/>
        <end position="37"/>
    </location>
</feature>
<dbReference type="SUPFAM" id="SSF48652">
    <property type="entry name" value="Tetraspanin"/>
    <property type="match status" value="1"/>
</dbReference>
<evidence type="ECO:0000313" key="7">
    <source>
        <dbReference type="EMBL" id="KAL5112979.1"/>
    </source>
</evidence>
<feature type="transmembrane region" description="Helical" evidence="6">
    <location>
        <begin position="83"/>
        <end position="107"/>
    </location>
</feature>
<comment type="caution">
    <text evidence="7">The sequence shown here is derived from an EMBL/GenBank/DDBJ whole genome shotgun (WGS) entry which is preliminary data.</text>
</comment>
<dbReference type="CDD" id="cd03127">
    <property type="entry name" value="tetraspanin_LEL"/>
    <property type="match status" value="1"/>
</dbReference>
<evidence type="ECO:0000256" key="6">
    <source>
        <dbReference type="RuleBase" id="RU361218"/>
    </source>
</evidence>
<evidence type="ECO:0000256" key="3">
    <source>
        <dbReference type="ARBA" id="ARBA00022692"/>
    </source>
</evidence>
<dbReference type="Pfam" id="PF00335">
    <property type="entry name" value="Tetraspanin"/>
    <property type="match status" value="1"/>
</dbReference>
<comment type="subcellular location">
    <subcellularLocation>
        <location evidence="1 6">Membrane</location>
        <topology evidence="1 6">Multi-pass membrane protein</topology>
    </subcellularLocation>
</comment>
<dbReference type="Proteomes" id="UP001651158">
    <property type="component" value="Unassembled WGS sequence"/>
</dbReference>
<keyword evidence="8" id="KW-1185">Reference proteome</keyword>
<evidence type="ECO:0000256" key="4">
    <source>
        <dbReference type="ARBA" id="ARBA00022989"/>
    </source>
</evidence>
<proteinExistence type="inferred from homology"/>
<evidence type="ECO:0000256" key="5">
    <source>
        <dbReference type="ARBA" id="ARBA00023136"/>
    </source>
</evidence>
<keyword evidence="3 6" id="KW-0812">Transmembrane</keyword>
<dbReference type="InterPro" id="IPR008952">
    <property type="entry name" value="Tetraspanin_EC2_sf"/>
</dbReference>
<dbReference type="EMBL" id="JAKROA010000001">
    <property type="protein sequence ID" value="KAL5112979.1"/>
    <property type="molecule type" value="Genomic_DNA"/>
</dbReference>
<keyword evidence="5 6" id="KW-0472">Membrane</keyword>
<dbReference type="PRINTS" id="PR00259">
    <property type="entry name" value="TMFOUR"/>
</dbReference>
<organism evidence="7 8">
    <name type="scientific">Taenia crassiceps</name>
    <dbReference type="NCBI Taxonomy" id="6207"/>
    <lineage>
        <taxon>Eukaryota</taxon>
        <taxon>Metazoa</taxon>
        <taxon>Spiralia</taxon>
        <taxon>Lophotrochozoa</taxon>
        <taxon>Platyhelminthes</taxon>
        <taxon>Cestoda</taxon>
        <taxon>Eucestoda</taxon>
        <taxon>Cyclophyllidea</taxon>
        <taxon>Taeniidae</taxon>
        <taxon>Taenia</taxon>
    </lineage>
</organism>